<protein>
    <submittedName>
        <fullName evidence="1">Uncharacterized protein</fullName>
    </submittedName>
</protein>
<evidence type="ECO:0000313" key="1">
    <source>
        <dbReference type="EMBL" id="SHG01763.1"/>
    </source>
</evidence>
<reference evidence="2" key="1">
    <citation type="submission" date="2016-11" db="EMBL/GenBank/DDBJ databases">
        <authorList>
            <person name="Varghese N."/>
            <person name="Submissions S."/>
        </authorList>
    </citation>
    <scope>NUCLEOTIDE SEQUENCE [LARGE SCALE GENOMIC DNA]</scope>
    <source>
        <strain evidence="2">DSM 17963</strain>
    </source>
</reference>
<dbReference type="EMBL" id="FQWC01000001">
    <property type="protein sequence ID" value="SHG01763.1"/>
    <property type="molecule type" value="Genomic_DNA"/>
</dbReference>
<sequence>MEEKNKVQSSNSQLSNEFTKPLANEKMFQAEMGKVIRLSEHGSLDKSKIDYSKLVIKNTKSF</sequence>
<dbReference type="RefSeq" id="WP_073413511.1">
    <property type="nucleotide sequence ID" value="NZ_FQWC01000001.1"/>
</dbReference>
<proteinExistence type="predicted"/>
<organism evidence="1 2">
    <name type="scientific">Flavobacterium defluvii</name>
    <dbReference type="NCBI Taxonomy" id="370979"/>
    <lineage>
        <taxon>Bacteria</taxon>
        <taxon>Pseudomonadati</taxon>
        <taxon>Bacteroidota</taxon>
        <taxon>Flavobacteriia</taxon>
        <taxon>Flavobacteriales</taxon>
        <taxon>Flavobacteriaceae</taxon>
        <taxon>Flavobacterium</taxon>
    </lineage>
</organism>
<dbReference type="Proteomes" id="UP000184071">
    <property type="component" value="Unassembled WGS sequence"/>
</dbReference>
<keyword evidence="2" id="KW-1185">Reference proteome</keyword>
<name>A0A1M5GDE3_9FLAO</name>
<evidence type="ECO:0000313" key="2">
    <source>
        <dbReference type="Proteomes" id="UP000184071"/>
    </source>
</evidence>
<accession>A0A1M5GDE3</accession>
<dbReference type="AlphaFoldDB" id="A0A1M5GDE3"/>
<gene>
    <name evidence="1" type="ORF">SAMN05443663_101802</name>
</gene>